<dbReference type="EMBL" id="CABVQS010000006">
    <property type="protein sequence ID" value="VWD02000.1"/>
    <property type="molecule type" value="Genomic_DNA"/>
</dbReference>
<sequence>MLIGPDGRVASLHYEPPSLPLPPPPTAADVSAAKAGLQAQLGDQPPSNGASLADALRKLREKDAASAADALARAAILLQAQYDAIHHRATSPGVDPIGEAESEVGLTHQFDQDTLDAAARSLSNGALPTASAVPSSTAPAVSLVDARGAIQAGLNDGLTWSEAVNAARVQFGGSTQNETVLDEAALTIQGDALAHGADASQGDVLGDAARQVESLHLFDDAHQRAALAALKTTAAPSPALASDATRADTIWTSLQHDTAAHAAPAQIAADWRAYHTALSTELDDAAGRPAAGTTGTADWAIDPSQRDRRWFDERAVLAANTAAGMHGPAAGDLSTALDASEVLDAMEAAPASANANGAANLKAAQVLTQQLAGVSPTDALYQQVMSDPRTAVLENAAFGDITGVQGAGAQATLTAEGTALSGYRGTVLFPALLHDTLASDTTQHTLRAVGVPDNLQGIANLLDPLAQASPELAQALFTQMQGKIDGLIRQGPDVIQHIDASRGDDTYYGPLARIIDDAGGPRNAATRPEVDALRTQLQQQQTQLDEGGTEALSNPFQSLTFLHDPQHNRSTAVYQALIDEAPTSELAGTLEKYTGLKPSSTAATVSVRPADASALAQAQAALDAQLGGGPVNAQTLQKALDAARAATDRNGALANAAIGDTTWAQAAIVEQARADSQTNADGNANGPQDPIERAAGELSGDQLFDANTLVTAADALQGGTLADGSTLATQQQIPSLMDGGRAADYMQRLVNDGMTMREAIVLTRAWLGGTPASESTLVQAALTVRAGQQDIMQQYLGDPSQDPMKLAAQQLDAMKQAPDGSAPGPANVLDPALIARTVDGTPASDGRPAVPGWAQDIKPDLAALNGKDGLIAQAQHAYDAWQRAQAGAAANPQDGHARDAASTALTQYHAALSAALDAAAGRAPNDSGWQSDPAYVDTLWKAQIALAQQIQAAPGQDAPADGAVLQQWQRGLDALQIIGRVQAAQRLATPPGADPSAGNVSAAQTLTAETAGLQQADPGLYQQVMGDAFVGNLGKAALASIAGAAAPPWVCPANGDAGADVNARLHAAGSLLQQYQSTVIYAQLKDAVAGDPAMQQLFATIEDEVRSRKRDADKLGLLADLVQGSGSTDLSAQLVHQMFGAGGTQPVFSPEQLVAWTRNANDPTQVSRIYWWAGGAQNQDMTDLRHALEMMVTRDDPTFGGESRDSKLNPQHRVISKGGSVVWGEDLGFGGLRKHDQPMQLARDMLGDDAMDPLGKEIARETGYQDTGKPAAGVSVSAPGQSALPTDAAYVPGAGPAVSTGGGLVGLPLPDGMQTLGSDAALLNAAGSAYGVTVAHMPTTLAQEQALSDGTFALYDPNETVFDASGHKTTLGQAVDNLKQGEGVRTPSGLAPVTLASLSGEWWSSRRPSQDQKGTPFTLLEGLSANGGLVDVGPADPTARHGYADWQSHTGFAKGFMIAQPHWVVNAQGQDLTDAAYFVDYKPDMGWWERWGADLQIAGTAAAGVLALAAAPETAPLWFALMSEAADAYLTWSATVGTVNAAKQLSTARGRGDWVNWLGLAANLSGGAASGFGTVARAATIGDRLASGASAYADVARVTTVARGTNAQQFANVQALAAVNGMRAVTTFDDTLPAQWLTRATTATEGRMQGTAAFAEIMQAWQGSTTSRLLGGAAMVTNGTAMAQQAAVLTHAALAGKPVTAQDWLSLASSAGLTALGFGVARANGVDDSDAPLRAYHPADSWITARPGTAIPPTRSYTVPDATRRNPVELANVLSNVLGSQGSIDHATYVVLARDSENPAQSGLTLVSLPPGTLPGLGQPLTSQSLFDARTFGNATSTHGIAIVDERGIAADGTVPPAAVIGTIKAGRPLEYPIEIEVNGGYTKPIRFTYKHSGRATTWPAIEIDEKTGGWVVHDAVRQNGDLMDAFISALASSGGRLAGTRYVAIGTKGGSDPVNPAVAIVDDSGRVVATLRLGAAENPTGMDSTANGWRADFMRDYAGSVSVMYPAGFDMNEPLIRNWNGQLVDVINARAGGGRTQLPSYPPREADLAVYINAFDSYPENRLLGVDESGRRNPLLLPVPPGYFGVDQHAGPKGFLNSVGNVLTPEQEAALIIGAGWDGKKPILFYSCGPGAQFTRSDGRQMEAPLIQQVTDALQRLYPLMRGKSVDPGFHTIAANRPVAWYVQSDDGYTSDVRVPITQEWSAYPELASWMQQRDSIVNSEEPGFSYYYPGAQSPD</sequence>
<reference evidence="2 3" key="1">
    <citation type="submission" date="2019-09" db="EMBL/GenBank/DDBJ databases">
        <authorList>
            <person name="Depoorter E."/>
        </authorList>
    </citation>
    <scope>NUCLEOTIDE SEQUENCE [LARGE SCALE GENOMIC DNA]</scope>
    <source>
        <strain evidence="2">R-71033</strain>
    </source>
</reference>
<evidence type="ECO:0000313" key="3">
    <source>
        <dbReference type="Proteomes" id="UP000494109"/>
    </source>
</evidence>
<gene>
    <name evidence="2" type="ORF">BCO71033_01855</name>
</gene>
<feature type="compositionally biased region" description="Polar residues" evidence="1">
    <location>
        <begin position="674"/>
        <end position="686"/>
    </location>
</feature>
<dbReference type="Proteomes" id="UP000494109">
    <property type="component" value="Unassembled WGS sequence"/>
</dbReference>
<organism evidence="2 3">
    <name type="scientific">Burkholderia contaminans</name>
    <dbReference type="NCBI Taxonomy" id="488447"/>
    <lineage>
        <taxon>Bacteria</taxon>
        <taxon>Pseudomonadati</taxon>
        <taxon>Pseudomonadota</taxon>
        <taxon>Betaproteobacteria</taxon>
        <taxon>Burkholderiales</taxon>
        <taxon>Burkholderiaceae</taxon>
        <taxon>Burkholderia</taxon>
        <taxon>Burkholderia cepacia complex</taxon>
    </lineage>
</organism>
<evidence type="ECO:0000313" key="2">
    <source>
        <dbReference type="EMBL" id="VWD02000.1"/>
    </source>
</evidence>
<feature type="region of interest" description="Disordered" evidence="1">
    <location>
        <begin position="673"/>
        <end position="693"/>
    </location>
</feature>
<accession>A0A6P2WYP1</accession>
<proteinExistence type="predicted"/>
<protein>
    <submittedName>
        <fullName evidence="2">Peptidoglycan-binding protein LysM</fullName>
    </submittedName>
</protein>
<name>A0A6P2WYP1_9BURK</name>
<evidence type="ECO:0000256" key="1">
    <source>
        <dbReference type="SAM" id="MobiDB-lite"/>
    </source>
</evidence>